<name>A0A2J4R6P3_9ENTR</name>
<reference evidence="1 2" key="2">
    <citation type="submission" date="2018-01" db="EMBL/GenBank/DDBJ databases">
        <title>Genomic study of Klebsiella pneumoniae.</title>
        <authorList>
            <person name="Yang Y."/>
            <person name="Bicalho R."/>
        </authorList>
    </citation>
    <scope>NUCLEOTIDE SEQUENCE [LARGE SCALE GENOMIC DNA]</scope>
    <source>
        <strain evidence="1 2">A11</strain>
    </source>
</reference>
<evidence type="ECO:0000313" key="2">
    <source>
        <dbReference type="Proteomes" id="UP000234505"/>
    </source>
</evidence>
<dbReference type="Proteomes" id="UP000234505">
    <property type="component" value="Unassembled WGS sequence"/>
</dbReference>
<dbReference type="EMBL" id="PIDS01000452">
    <property type="protein sequence ID" value="PLL38990.1"/>
    <property type="molecule type" value="Genomic_DNA"/>
</dbReference>
<organism evidence="1 2">
    <name type="scientific">Klebsiella michiganensis</name>
    <dbReference type="NCBI Taxonomy" id="1134687"/>
    <lineage>
        <taxon>Bacteria</taxon>
        <taxon>Pseudomonadati</taxon>
        <taxon>Pseudomonadota</taxon>
        <taxon>Gammaproteobacteria</taxon>
        <taxon>Enterobacterales</taxon>
        <taxon>Enterobacteriaceae</taxon>
        <taxon>Klebsiella/Raoultella group</taxon>
        <taxon>Klebsiella</taxon>
    </lineage>
</organism>
<feature type="non-terminal residue" evidence="1">
    <location>
        <position position="1"/>
    </location>
</feature>
<protein>
    <submittedName>
        <fullName evidence="1">Uncharacterized protein</fullName>
    </submittedName>
</protein>
<sequence>IIDGFHVVALGTECDAGAWPLAKGNKQEWMSRSRVFAGLSWHCQGLEVSSQKQVMILYAALALSLNLRIMRGPVKVDGRFDMNPGSSITLPNNVPNWGTM</sequence>
<comment type="caution">
    <text evidence="1">The sequence shown here is derived from an EMBL/GenBank/DDBJ whole genome shotgun (WGS) entry which is preliminary data.</text>
</comment>
<accession>A0A2J4R6P3</accession>
<reference evidence="1 2" key="1">
    <citation type="submission" date="2017-11" db="EMBL/GenBank/DDBJ databases">
        <authorList>
            <person name="Han C.G."/>
        </authorList>
    </citation>
    <scope>NUCLEOTIDE SEQUENCE [LARGE SCALE GENOMIC DNA]</scope>
    <source>
        <strain evidence="1 2">A11</strain>
    </source>
</reference>
<evidence type="ECO:0000313" key="1">
    <source>
        <dbReference type="EMBL" id="PLL38990.1"/>
    </source>
</evidence>
<dbReference type="AlphaFoldDB" id="A0A2J4R6P3"/>
<gene>
    <name evidence="1" type="ORF">CWN50_14545</name>
</gene>
<proteinExistence type="predicted"/>